<dbReference type="PANTHER" id="PTHR39961:SF1">
    <property type="entry name" value="DUF458 DOMAIN-CONTAINING PROTEIN"/>
    <property type="match status" value="1"/>
</dbReference>
<dbReference type="KEGG" id="daw:HS1_001549"/>
<gene>
    <name evidence="1" type="ORF">HS1_001549</name>
</gene>
<proteinExistence type="predicted"/>
<evidence type="ECO:0000313" key="1">
    <source>
        <dbReference type="EMBL" id="AMM41345.1"/>
    </source>
</evidence>
<protein>
    <submittedName>
        <fullName evidence="1">Protein containing DUF458, RNase H-like protein</fullName>
    </submittedName>
</protein>
<dbReference type="EMBL" id="CP013015">
    <property type="protein sequence ID" value="AMM41345.1"/>
    <property type="molecule type" value="Genomic_DNA"/>
</dbReference>
<sequence>MASKTKIEIKDIFFSPTKGALCLEDIVNFIAQKVSNGGNGYLLIVGTDSKRHMEYLTYVTVIILYRIGKGGVYFYQRHKSEVGRYSLQAAIYHETALSLATAAKIDDLLKKQGVTGLGIEVHSDIGNHGKTKELIQEVVSWINASGYAAQIKPESFGASKVADKYTD</sequence>
<name>A0A7U4QL34_DESA2</name>
<dbReference type="OrthoDB" id="37369at2"/>
<dbReference type="AlphaFoldDB" id="A0A7U4QL34"/>
<dbReference type="Pfam" id="PF04308">
    <property type="entry name" value="RNaseH_like"/>
    <property type="match status" value="1"/>
</dbReference>
<dbReference type="Proteomes" id="UP000070560">
    <property type="component" value="Chromosome"/>
</dbReference>
<dbReference type="RefSeq" id="WP_066063283.1">
    <property type="nucleotide sequence ID" value="NZ_CP013015.1"/>
</dbReference>
<keyword evidence="2" id="KW-1185">Reference proteome</keyword>
<evidence type="ECO:0000313" key="2">
    <source>
        <dbReference type="Proteomes" id="UP000070560"/>
    </source>
</evidence>
<organism evidence="1 2">
    <name type="scientific">Desulfofervidus auxilii</name>
    <dbReference type="NCBI Taxonomy" id="1621989"/>
    <lineage>
        <taxon>Bacteria</taxon>
        <taxon>Pseudomonadati</taxon>
        <taxon>Thermodesulfobacteriota</taxon>
        <taxon>Candidatus Desulfofervidia</taxon>
        <taxon>Candidatus Desulfofervidales</taxon>
        <taxon>Candidatus Desulfofervidaceae</taxon>
        <taxon>Candidatus Desulfofervidus</taxon>
    </lineage>
</organism>
<reference evidence="1 2" key="1">
    <citation type="submission" date="2015-10" db="EMBL/GenBank/DDBJ databases">
        <title>Candidatus Desulfofervidus auxilii, a hydrogenotrophic sulfate-reducing bacterium involved in the thermophilic anaerobic oxidation of methane.</title>
        <authorList>
            <person name="Krukenberg V."/>
            <person name="Richter M."/>
            <person name="Wegener G."/>
        </authorList>
    </citation>
    <scope>NUCLEOTIDE SEQUENCE [LARGE SCALE GENOMIC DNA]</scope>
    <source>
        <strain evidence="1 2">HS1</strain>
    </source>
</reference>
<dbReference type="PANTHER" id="PTHR39961">
    <property type="entry name" value="HYPOTHETICAL CYTOSOLIC PROTEIN"/>
    <property type="match status" value="1"/>
</dbReference>
<accession>A0A7U4QL34</accession>
<dbReference type="InterPro" id="IPR007405">
    <property type="entry name" value="Phage_KVP40_Orf299"/>
</dbReference>